<organism evidence="2 3">
    <name type="scientific">Mongoliibacter ruber</name>
    <dbReference type="NCBI Taxonomy" id="1750599"/>
    <lineage>
        <taxon>Bacteria</taxon>
        <taxon>Pseudomonadati</taxon>
        <taxon>Bacteroidota</taxon>
        <taxon>Cytophagia</taxon>
        <taxon>Cytophagales</taxon>
        <taxon>Cyclobacteriaceae</taxon>
        <taxon>Mongoliibacter</taxon>
    </lineage>
</organism>
<comment type="caution">
    <text evidence="2">The sequence shown here is derived from an EMBL/GenBank/DDBJ whole genome shotgun (WGS) entry which is preliminary data.</text>
</comment>
<dbReference type="PANTHER" id="PTHR38339:SF1">
    <property type="entry name" value="TRANSGLUTAMINASE-LIKE DOMAIN-CONTAINING PROTEIN"/>
    <property type="match status" value="1"/>
</dbReference>
<name>A0A2T0WLD0_9BACT</name>
<dbReference type="EMBL" id="PVTR01000006">
    <property type="protein sequence ID" value="PRY87485.1"/>
    <property type="molecule type" value="Genomic_DNA"/>
</dbReference>
<reference evidence="2 3" key="1">
    <citation type="submission" date="2018-03" db="EMBL/GenBank/DDBJ databases">
        <title>Genomic Encyclopedia of Archaeal and Bacterial Type Strains, Phase II (KMG-II): from individual species to whole genera.</title>
        <authorList>
            <person name="Goeker M."/>
        </authorList>
    </citation>
    <scope>NUCLEOTIDE SEQUENCE [LARGE SCALE GENOMIC DNA]</scope>
    <source>
        <strain evidence="2 3">DSM 27929</strain>
    </source>
</reference>
<dbReference type="PANTHER" id="PTHR38339">
    <property type="entry name" value="TRANSGLUTAMINASE DOMAIN PROTEIN"/>
    <property type="match status" value="1"/>
</dbReference>
<gene>
    <name evidence="2" type="ORF">CLW00_106105</name>
</gene>
<dbReference type="Pfam" id="PF01841">
    <property type="entry name" value="Transglut_core"/>
    <property type="match status" value="1"/>
</dbReference>
<dbReference type="InterPro" id="IPR038765">
    <property type="entry name" value="Papain-like_cys_pep_sf"/>
</dbReference>
<evidence type="ECO:0000313" key="2">
    <source>
        <dbReference type="EMBL" id="PRY87485.1"/>
    </source>
</evidence>
<protein>
    <submittedName>
        <fullName evidence="2">Transglutaminase superfamily protein</fullName>
    </submittedName>
</protein>
<dbReference type="PROSITE" id="PS51257">
    <property type="entry name" value="PROKAR_LIPOPROTEIN"/>
    <property type="match status" value="1"/>
</dbReference>
<dbReference type="RefSeq" id="WP_106133776.1">
    <property type="nucleotide sequence ID" value="NZ_PVTR01000006.1"/>
</dbReference>
<dbReference type="OrthoDB" id="9804872at2"/>
<sequence length="452" mass="51209">MESTKILNISLLCIFLIFSSCNKGEQKKETDVGAETTTEKVSIEEIEEGIKAYIEKETKSNDGFFLINDEKHELRLKLVRVHTEYLSNLGPQKHFACVDLADEKGDVYDVDFFLEGQPGNMTVTETSLHKLNGKPFYTWKQVVDKTWRRVPVEAASTELLGVVEGTDDFEFKYEAVIPQITQTAKAWIPLAKTDNFQQVDLISMDIPVTHKILDEKEFGNKVVYLELSPEDSGKRIELIYDVKRKEKNPYEVKGEVDARYLQPNLLMPIGGRFSEIAEEAIKGKESQGKLVHARALYDYIIDNMRYMKFGEYGTGNSVLACDSKTGNCTEFHSLFISLARSIDIPARFSIGASIPSDRDDGGIDGYHCWAEFYAEGKWWPVDISEGNKYTALATYYFGRHPANRIELSQGRDLVVEPGPKSGPINFLAYPIMESESGELFPKTTFSFVRKQL</sequence>
<dbReference type="SUPFAM" id="SSF54001">
    <property type="entry name" value="Cysteine proteinases"/>
    <property type="match status" value="1"/>
</dbReference>
<accession>A0A2T0WLD0</accession>
<keyword evidence="3" id="KW-1185">Reference proteome</keyword>
<feature type="domain" description="Transglutaminase-like" evidence="1">
    <location>
        <begin position="320"/>
        <end position="385"/>
    </location>
</feature>
<evidence type="ECO:0000259" key="1">
    <source>
        <dbReference type="SMART" id="SM00460"/>
    </source>
</evidence>
<dbReference type="Gene3D" id="3.10.620.30">
    <property type="match status" value="1"/>
</dbReference>
<dbReference type="Proteomes" id="UP000238157">
    <property type="component" value="Unassembled WGS sequence"/>
</dbReference>
<dbReference type="InterPro" id="IPR002931">
    <property type="entry name" value="Transglutaminase-like"/>
</dbReference>
<dbReference type="AlphaFoldDB" id="A0A2T0WLD0"/>
<evidence type="ECO:0000313" key="3">
    <source>
        <dbReference type="Proteomes" id="UP000238157"/>
    </source>
</evidence>
<dbReference type="SMART" id="SM00460">
    <property type="entry name" value="TGc"/>
    <property type="match status" value="1"/>
</dbReference>
<proteinExistence type="predicted"/>